<reference evidence="1" key="1">
    <citation type="submission" date="2015-05" db="UniProtKB">
        <authorList>
            <consortium name="EnsemblMetazoa"/>
        </authorList>
    </citation>
    <scope>IDENTIFICATION</scope>
</reference>
<dbReference type="InterPro" id="IPR023473">
    <property type="entry name" value="AMMECR1"/>
</dbReference>
<dbReference type="VEuPathDB" id="VectorBase:RPRC010047"/>
<dbReference type="Gene3D" id="3.30.700.20">
    <property type="entry name" value="Hypothetical protein ph0010, domain 1"/>
    <property type="match status" value="1"/>
</dbReference>
<dbReference type="PANTHER" id="PTHR13016">
    <property type="entry name" value="AMMECR1 HOMOLOG"/>
    <property type="match status" value="1"/>
</dbReference>
<dbReference type="AlphaFoldDB" id="T1I177"/>
<dbReference type="EnsemblMetazoa" id="RPRC010047-RA">
    <property type="protein sequence ID" value="RPRC010047-PA"/>
    <property type="gene ID" value="RPRC010047"/>
</dbReference>
<evidence type="ECO:0000313" key="1">
    <source>
        <dbReference type="EnsemblMetazoa" id="RPRC010047-PA"/>
    </source>
</evidence>
<dbReference type="EMBL" id="ACPB03027505">
    <property type="status" value="NOT_ANNOTATED_CDS"/>
    <property type="molecule type" value="Genomic_DNA"/>
</dbReference>
<dbReference type="PROSITE" id="PS51112">
    <property type="entry name" value="AMMECR1"/>
    <property type="match status" value="1"/>
</dbReference>
<dbReference type="HOGENOM" id="CLU_1860287_0_0_1"/>
<dbReference type="InterPro" id="IPR036071">
    <property type="entry name" value="AMMECR1_dom_sf"/>
</dbReference>
<dbReference type="PANTHER" id="PTHR13016:SF0">
    <property type="entry name" value="AMME SYNDROME CANDIDATE GENE 1 PROTEIN"/>
    <property type="match status" value="1"/>
</dbReference>
<name>T1I177_RHOPR</name>
<protein>
    <submittedName>
        <fullName evidence="1">AMMECR1 domain-containing protein</fullName>
    </submittedName>
</protein>
<proteinExistence type="predicted"/>
<dbReference type="STRING" id="13249.T1I177"/>
<dbReference type="InterPro" id="IPR027485">
    <property type="entry name" value="AMMECR1_N"/>
</dbReference>
<evidence type="ECO:0000313" key="2">
    <source>
        <dbReference type="Proteomes" id="UP000015103"/>
    </source>
</evidence>
<dbReference type="Pfam" id="PF01871">
    <property type="entry name" value="AMMECR1"/>
    <property type="match status" value="1"/>
</dbReference>
<dbReference type="Proteomes" id="UP000015103">
    <property type="component" value="Unassembled WGS sequence"/>
</dbReference>
<dbReference type="eggNOG" id="KOG3274">
    <property type="taxonomic scope" value="Eukaryota"/>
</dbReference>
<keyword evidence="2" id="KW-1185">Reference proteome</keyword>
<accession>T1I177</accession>
<dbReference type="InParanoid" id="T1I177"/>
<organism evidence="1 2">
    <name type="scientific">Rhodnius prolixus</name>
    <name type="common">Triatomid bug</name>
    <dbReference type="NCBI Taxonomy" id="13249"/>
    <lineage>
        <taxon>Eukaryota</taxon>
        <taxon>Metazoa</taxon>
        <taxon>Ecdysozoa</taxon>
        <taxon>Arthropoda</taxon>
        <taxon>Hexapoda</taxon>
        <taxon>Insecta</taxon>
        <taxon>Pterygota</taxon>
        <taxon>Neoptera</taxon>
        <taxon>Paraneoptera</taxon>
        <taxon>Hemiptera</taxon>
        <taxon>Heteroptera</taxon>
        <taxon>Panheteroptera</taxon>
        <taxon>Cimicomorpha</taxon>
        <taxon>Reduviidae</taxon>
        <taxon>Triatominae</taxon>
        <taxon>Rhodnius</taxon>
    </lineage>
</organism>
<dbReference type="EMBL" id="ACPB03027507">
    <property type="status" value="NOT_ANNOTATED_CDS"/>
    <property type="molecule type" value="Genomic_DNA"/>
</dbReference>
<dbReference type="SUPFAM" id="SSF143447">
    <property type="entry name" value="AMMECR1-like"/>
    <property type="match status" value="1"/>
</dbReference>
<dbReference type="EMBL" id="ACPB03027506">
    <property type="status" value="NOT_ANNOTATED_CDS"/>
    <property type="molecule type" value="Genomic_DNA"/>
</dbReference>
<dbReference type="InterPro" id="IPR002733">
    <property type="entry name" value="AMMECR1_domain"/>
</dbReference>
<sequence length="138" mass="15657">MASGCCGTKKQKLNNNSSVPCNGTASVIPNGIRTNGMVAHPDMCFYCFDVLYCHLHSLDPPKSPDFCNDPYPLFVTWEIGRDRRLRGCIGTFNAINLHSGIREYAVTRCMYICMHTTVYFFTDFNSSCRKVDFIQFKT</sequence>